<dbReference type="InterPro" id="IPR014729">
    <property type="entry name" value="Rossmann-like_a/b/a_fold"/>
</dbReference>
<reference evidence="4" key="1">
    <citation type="journal article" date="2011" name="Genome Biol.">
        <title>Comparative genomics of the social amoebae Dictyostelium discoideum and Dictyostelium purpureum.</title>
        <authorList>
            <consortium name="US DOE Joint Genome Institute (JGI-PGF)"/>
            <person name="Sucgang R."/>
            <person name="Kuo A."/>
            <person name="Tian X."/>
            <person name="Salerno W."/>
            <person name="Parikh A."/>
            <person name="Feasley C.L."/>
            <person name="Dalin E."/>
            <person name="Tu H."/>
            <person name="Huang E."/>
            <person name="Barry K."/>
            <person name="Lindquist E."/>
            <person name="Shapiro H."/>
            <person name="Bruce D."/>
            <person name="Schmutz J."/>
            <person name="Salamov A."/>
            <person name="Fey P."/>
            <person name="Gaudet P."/>
            <person name="Anjard C."/>
            <person name="Babu M.M."/>
            <person name="Basu S."/>
            <person name="Bushmanova Y."/>
            <person name="van der Wel H."/>
            <person name="Katoh-Kurasawa M."/>
            <person name="Dinh C."/>
            <person name="Coutinho P.M."/>
            <person name="Saito T."/>
            <person name="Elias M."/>
            <person name="Schaap P."/>
            <person name="Kay R.R."/>
            <person name="Henrissat B."/>
            <person name="Eichinger L."/>
            <person name="Rivero F."/>
            <person name="Putnam N.H."/>
            <person name="West C.M."/>
            <person name="Loomis W.F."/>
            <person name="Chisholm R.L."/>
            <person name="Shaulsky G."/>
            <person name="Strassmann J.E."/>
            <person name="Queller D.C."/>
            <person name="Kuspa A."/>
            <person name="Grigoriev I.V."/>
        </authorList>
    </citation>
    <scope>NUCLEOTIDE SEQUENCE [LARGE SCALE GENOMIC DNA]</scope>
    <source>
        <strain evidence="4">QSDP1</strain>
    </source>
</reference>
<dbReference type="VEuPathDB" id="AmoebaDB:DICPUDRAFT_43781"/>
<dbReference type="PRINTS" id="PR01438">
    <property type="entry name" value="UNVRSLSTRESS"/>
</dbReference>
<dbReference type="OrthoDB" id="843225at2759"/>
<organism evidence="3 4">
    <name type="scientific">Dictyostelium purpureum</name>
    <name type="common">Slime mold</name>
    <dbReference type="NCBI Taxonomy" id="5786"/>
    <lineage>
        <taxon>Eukaryota</taxon>
        <taxon>Amoebozoa</taxon>
        <taxon>Evosea</taxon>
        <taxon>Eumycetozoa</taxon>
        <taxon>Dictyostelia</taxon>
        <taxon>Dictyosteliales</taxon>
        <taxon>Dictyosteliaceae</taxon>
        <taxon>Dictyostelium</taxon>
    </lineage>
</organism>
<dbReference type="SUPFAM" id="SSF52402">
    <property type="entry name" value="Adenine nucleotide alpha hydrolases-like"/>
    <property type="match status" value="1"/>
</dbReference>
<accession>F1A4T2</accession>
<proteinExistence type="inferred from homology"/>
<dbReference type="GeneID" id="10507208"/>
<dbReference type="AlphaFoldDB" id="F1A4T2"/>
<comment type="similarity">
    <text evidence="1">Belongs to the universal stress protein A family.</text>
</comment>
<dbReference type="EMBL" id="GL871541">
    <property type="protein sequence ID" value="EGC28803.1"/>
    <property type="molecule type" value="Genomic_DNA"/>
</dbReference>
<dbReference type="InterPro" id="IPR006016">
    <property type="entry name" value="UspA"/>
</dbReference>
<evidence type="ECO:0000313" key="4">
    <source>
        <dbReference type="Proteomes" id="UP000001064"/>
    </source>
</evidence>
<sequence>VCPPHPKTNDFSSYDASNLTRMAIEIFTSVPDLVDSEEDINEEIKKSNKKKLKCLDEFNYFKSLSFEDKCPNSHYLLITSNDIPRAINTMAKNKKVDCIVLGSTGTNSLTSALIGSVSSQVLQTANCSVLISR</sequence>
<dbReference type="Gene3D" id="3.40.50.620">
    <property type="entry name" value="HUPs"/>
    <property type="match status" value="1"/>
</dbReference>
<name>F1A4T2_DICPU</name>
<dbReference type="eggNOG" id="ENOG502RI9U">
    <property type="taxonomic scope" value="Eukaryota"/>
</dbReference>
<dbReference type="InterPro" id="IPR006015">
    <property type="entry name" value="Universal_stress_UspA"/>
</dbReference>
<feature type="non-terminal residue" evidence="3">
    <location>
        <position position="1"/>
    </location>
</feature>
<protein>
    <recommendedName>
        <fullName evidence="2">UspA domain-containing protein</fullName>
    </recommendedName>
</protein>
<dbReference type="PANTHER" id="PTHR46268">
    <property type="entry name" value="STRESS RESPONSE PROTEIN NHAX"/>
    <property type="match status" value="1"/>
</dbReference>
<dbReference type="KEGG" id="dpp:DICPUDRAFT_43781"/>
<gene>
    <name evidence="3" type="ORF">DICPUDRAFT_43781</name>
</gene>
<evidence type="ECO:0000313" key="3">
    <source>
        <dbReference type="EMBL" id="EGC28803.1"/>
    </source>
</evidence>
<feature type="domain" description="UspA" evidence="2">
    <location>
        <begin position="53"/>
        <end position="133"/>
    </location>
</feature>
<dbReference type="InParanoid" id="F1A4T2"/>
<evidence type="ECO:0000256" key="1">
    <source>
        <dbReference type="ARBA" id="ARBA00008791"/>
    </source>
</evidence>
<dbReference type="PANTHER" id="PTHR46268:SF13">
    <property type="entry name" value="USPA DOMAIN-CONTAINING PROTEIN"/>
    <property type="match status" value="1"/>
</dbReference>
<dbReference type="Pfam" id="PF00582">
    <property type="entry name" value="Usp"/>
    <property type="match status" value="1"/>
</dbReference>
<dbReference type="Proteomes" id="UP000001064">
    <property type="component" value="Unassembled WGS sequence"/>
</dbReference>
<dbReference type="RefSeq" id="XP_003294676.1">
    <property type="nucleotide sequence ID" value="XM_003294628.1"/>
</dbReference>
<dbReference type="OMA" id="KMVIEMF"/>
<evidence type="ECO:0000259" key="2">
    <source>
        <dbReference type="Pfam" id="PF00582"/>
    </source>
</evidence>
<dbReference type="CDD" id="cd00293">
    <property type="entry name" value="USP-like"/>
    <property type="match status" value="1"/>
</dbReference>
<keyword evidence="4" id="KW-1185">Reference proteome</keyword>